<proteinExistence type="inferred from homology"/>
<evidence type="ECO:0000259" key="12">
    <source>
        <dbReference type="Pfam" id="PF02875"/>
    </source>
</evidence>
<dbReference type="Pfam" id="PF02875">
    <property type="entry name" value="Mur_ligase_C"/>
    <property type="match status" value="1"/>
</dbReference>
<dbReference type="Pfam" id="PF08245">
    <property type="entry name" value="Mur_ligase_M"/>
    <property type="match status" value="1"/>
</dbReference>
<keyword evidence="3 9" id="KW-0963">Cytoplasm</keyword>
<evidence type="ECO:0000256" key="2">
    <source>
        <dbReference type="ARBA" id="ARBA00004752"/>
    </source>
</evidence>
<feature type="domain" description="Mur ligase central" evidence="13">
    <location>
        <begin position="257"/>
        <end position="327"/>
    </location>
</feature>
<dbReference type="EMBL" id="JAVDWU010000004">
    <property type="protein sequence ID" value="MDR7150198.1"/>
    <property type="molecule type" value="Genomic_DNA"/>
</dbReference>
<dbReference type="InterPro" id="IPR036565">
    <property type="entry name" value="Mur-like_cat_sf"/>
</dbReference>
<comment type="similarity">
    <text evidence="9">Belongs to the MurCDEF family.</text>
</comment>
<evidence type="ECO:0000256" key="5">
    <source>
        <dbReference type="ARBA" id="ARBA00022618"/>
    </source>
</evidence>
<sequence>MNHLQDQHVLVLGLGLSGLAMARWCLRQGARVTVADTREQPPQLEILTSECPQANFVWGALDESLLARGEWTLVARSPGLAPGQLQTVREWAETRGVPVVGELDLFAQALQALSQRERLPYRPKVLAITGTNGKTTVTALTSLLLQRAGVQVATAGNIGPSLLDVLSTAIDKEAVAQAEEDASAAEEAQGDQASSVQTPDAPDAELQTDGLPEQAEDENAEASEDAPSDEPDEEDDGPTQLEPPPIEPEQPKHLPAVWVIELSSFQLDGVSGGAWDSVPTAGTVLNLSEDHLDWHGSQAAYGQAKANVFGTHALMLLNRNDAQVMAMQPGLVTVKVGGRNRQQPARPFATFGTDAPTRPMDWGIESVNGMEWLVRALALDETRKRGRAADEAEEIYFQRLMPVEALRIRGRHNASNALAALALATSAGAALGPMLHGLREYRGEPHRVEAVAIIHDIEYFDDSKGTNVGATLAAVVGLGAERTLVVILGGDGKGQNFAPLAAPLARHARAVVLIGRDAPLIRAQMGDAMAQAQLPVLDASTLPEAVRLAAAHARPGDAVLMSPACASLDMFDNYIHRARVFVDAVTDLAHEQGVSLEGNP</sequence>
<gene>
    <name evidence="9" type="primary">murD</name>
    <name evidence="14" type="ORF">J2W49_002156</name>
</gene>
<feature type="binding site" evidence="9">
    <location>
        <begin position="130"/>
        <end position="136"/>
    </location>
    <ligand>
        <name>ATP</name>
        <dbReference type="ChEBI" id="CHEBI:30616"/>
    </ligand>
</feature>
<dbReference type="GO" id="GO:0008764">
    <property type="term" value="F:UDP-N-acetylmuramoylalanine-D-glutamate ligase activity"/>
    <property type="evidence" value="ECO:0007669"/>
    <property type="project" value="UniProtKB-EC"/>
</dbReference>
<dbReference type="Pfam" id="PF21799">
    <property type="entry name" value="MurD-like_N"/>
    <property type="match status" value="1"/>
</dbReference>
<evidence type="ECO:0000313" key="14">
    <source>
        <dbReference type="EMBL" id="MDR7150198.1"/>
    </source>
</evidence>
<feature type="compositionally biased region" description="Low complexity" evidence="11">
    <location>
        <begin position="185"/>
        <end position="195"/>
    </location>
</feature>
<evidence type="ECO:0000313" key="15">
    <source>
        <dbReference type="Proteomes" id="UP001265700"/>
    </source>
</evidence>
<dbReference type="PROSITE" id="PS01011">
    <property type="entry name" value="FOLYLPOLYGLU_SYNT_1"/>
    <property type="match status" value="1"/>
</dbReference>
<dbReference type="HAMAP" id="MF_00639">
    <property type="entry name" value="MurD"/>
    <property type="match status" value="1"/>
</dbReference>
<dbReference type="Gene3D" id="3.40.1190.10">
    <property type="entry name" value="Mur-like, catalytic domain"/>
    <property type="match status" value="1"/>
</dbReference>
<feature type="domain" description="Mur ligase C-terminal" evidence="12">
    <location>
        <begin position="446"/>
        <end position="565"/>
    </location>
</feature>
<evidence type="ECO:0000256" key="7">
    <source>
        <dbReference type="ARBA" id="ARBA00022840"/>
    </source>
</evidence>
<dbReference type="Gene3D" id="3.40.50.720">
    <property type="entry name" value="NAD(P)-binding Rossmann-like Domain"/>
    <property type="match status" value="1"/>
</dbReference>
<keyword evidence="9 10" id="KW-0961">Cell wall biogenesis/degradation</keyword>
<dbReference type="InterPro" id="IPR036615">
    <property type="entry name" value="Mur_ligase_C_dom_sf"/>
</dbReference>
<dbReference type="Proteomes" id="UP001265700">
    <property type="component" value="Unassembled WGS sequence"/>
</dbReference>
<dbReference type="InterPro" id="IPR018109">
    <property type="entry name" value="Folylpolyglutamate_synth_CS"/>
</dbReference>
<dbReference type="SUPFAM" id="SSF51984">
    <property type="entry name" value="MurCD N-terminal domain"/>
    <property type="match status" value="1"/>
</dbReference>
<protein>
    <recommendedName>
        <fullName evidence="9 10">UDP-N-acetylmuramoylalanine--D-glutamate ligase</fullName>
        <ecNumber evidence="9 10">6.3.2.9</ecNumber>
    </recommendedName>
    <alternativeName>
        <fullName evidence="9">D-glutamic acid-adding enzyme</fullName>
    </alternativeName>
    <alternativeName>
        <fullName evidence="9">UDP-N-acetylmuramoyl-L-alanyl-D-glutamate synthetase</fullName>
    </alternativeName>
</protein>
<keyword evidence="5 9" id="KW-0132">Cell division</keyword>
<dbReference type="Gene3D" id="3.90.190.20">
    <property type="entry name" value="Mur ligase, C-terminal domain"/>
    <property type="match status" value="1"/>
</dbReference>
<keyword evidence="9 10" id="KW-0133">Cell shape</keyword>
<evidence type="ECO:0000256" key="3">
    <source>
        <dbReference type="ARBA" id="ARBA00022490"/>
    </source>
</evidence>
<dbReference type="PANTHER" id="PTHR43692">
    <property type="entry name" value="UDP-N-ACETYLMURAMOYLALANINE--D-GLUTAMATE LIGASE"/>
    <property type="match status" value="1"/>
</dbReference>
<evidence type="ECO:0000256" key="8">
    <source>
        <dbReference type="ARBA" id="ARBA00023306"/>
    </source>
</evidence>
<comment type="pathway">
    <text evidence="2 9 10">Cell wall biogenesis; peptidoglycan biosynthesis.</text>
</comment>
<reference evidence="14 15" key="1">
    <citation type="submission" date="2023-07" db="EMBL/GenBank/DDBJ databases">
        <title>Sorghum-associated microbial communities from plants grown in Nebraska, USA.</title>
        <authorList>
            <person name="Schachtman D."/>
        </authorList>
    </citation>
    <scope>NUCLEOTIDE SEQUENCE [LARGE SCALE GENOMIC DNA]</scope>
    <source>
        <strain evidence="14 15">4249</strain>
    </source>
</reference>
<dbReference type="NCBIfam" id="TIGR01087">
    <property type="entry name" value="murD"/>
    <property type="match status" value="1"/>
</dbReference>
<comment type="subcellular location">
    <subcellularLocation>
        <location evidence="1 9 10">Cytoplasm</location>
    </subcellularLocation>
</comment>
<keyword evidence="4 9" id="KW-0436">Ligase</keyword>
<comment type="function">
    <text evidence="9 10">Cell wall formation. Catalyzes the addition of glutamate to the nucleotide precursor UDP-N-acetylmuramoyl-L-alanine (UMA).</text>
</comment>
<dbReference type="InterPro" id="IPR004101">
    <property type="entry name" value="Mur_ligase_C"/>
</dbReference>
<dbReference type="InterPro" id="IPR013221">
    <property type="entry name" value="Mur_ligase_cen"/>
</dbReference>
<dbReference type="RefSeq" id="WP_310315488.1">
    <property type="nucleotide sequence ID" value="NZ_JAVDWU010000004.1"/>
</dbReference>
<evidence type="ECO:0000256" key="10">
    <source>
        <dbReference type="RuleBase" id="RU003664"/>
    </source>
</evidence>
<feature type="region of interest" description="Disordered" evidence="11">
    <location>
        <begin position="177"/>
        <end position="251"/>
    </location>
</feature>
<dbReference type="SUPFAM" id="SSF53623">
    <property type="entry name" value="MurD-like peptide ligases, catalytic domain"/>
    <property type="match status" value="1"/>
</dbReference>
<dbReference type="InterPro" id="IPR005762">
    <property type="entry name" value="MurD"/>
</dbReference>
<keyword evidence="6 9" id="KW-0547">Nucleotide-binding</keyword>
<name>A0ABU1WLM9_9BURK</name>
<dbReference type="PANTHER" id="PTHR43692:SF1">
    <property type="entry name" value="UDP-N-ACETYLMURAMOYLALANINE--D-GLUTAMATE LIGASE"/>
    <property type="match status" value="1"/>
</dbReference>
<keyword evidence="7 9" id="KW-0067">ATP-binding</keyword>
<accession>A0ABU1WLM9</accession>
<evidence type="ECO:0000259" key="13">
    <source>
        <dbReference type="Pfam" id="PF08245"/>
    </source>
</evidence>
<comment type="caution">
    <text evidence="14">The sequence shown here is derived from an EMBL/GenBank/DDBJ whole genome shotgun (WGS) entry which is preliminary data.</text>
</comment>
<keyword evidence="8 9" id="KW-0131">Cell cycle</keyword>
<evidence type="ECO:0000256" key="1">
    <source>
        <dbReference type="ARBA" id="ARBA00004496"/>
    </source>
</evidence>
<evidence type="ECO:0000256" key="11">
    <source>
        <dbReference type="SAM" id="MobiDB-lite"/>
    </source>
</evidence>
<organism evidence="14 15">
    <name type="scientific">Hydrogenophaga palleronii</name>
    <dbReference type="NCBI Taxonomy" id="65655"/>
    <lineage>
        <taxon>Bacteria</taxon>
        <taxon>Pseudomonadati</taxon>
        <taxon>Pseudomonadota</taxon>
        <taxon>Betaproteobacteria</taxon>
        <taxon>Burkholderiales</taxon>
        <taxon>Comamonadaceae</taxon>
        <taxon>Hydrogenophaga</taxon>
    </lineage>
</organism>
<feature type="compositionally biased region" description="Acidic residues" evidence="11">
    <location>
        <begin position="214"/>
        <end position="237"/>
    </location>
</feature>
<keyword evidence="15" id="KW-1185">Reference proteome</keyword>
<evidence type="ECO:0000256" key="9">
    <source>
        <dbReference type="HAMAP-Rule" id="MF_00639"/>
    </source>
</evidence>
<keyword evidence="9 10" id="KW-0573">Peptidoglycan synthesis</keyword>
<comment type="catalytic activity">
    <reaction evidence="9 10">
        <text>UDP-N-acetyl-alpha-D-muramoyl-L-alanine + D-glutamate + ATP = UDP-N-acetyl-alpha-D-muramoyl-L-alanyl-D-glutamate + ADP + phosphate + H(+)</text>
        <dbReference type="Rhea" id="RHEA:16429"/>
        <dbReference type="ChEBI" id="CHEBI:15378"/>
        <dbReference type="ChEBI" id="CHEBI:29986"/>
        <dbReference type="ChEBI" id="CHEBI:30616"/>
        <dbReference type="ChEBI" id="CHEBI:43474"/>
        <dbReference type="ChEBI" id="CHEBI:83898"/>
        <dbReference type="ChEBI" id="CHEBI:83900"/>
        <dbReference type="ChEBI" id="CHEBI:456216"/>
        <dbReference type="EC" id="6.3.2.9"/>
    </reaction>
</comment>
<dbReference type="EC" id="6.3.2.9" evidence="9 10"/>
<evidence type="ECO:0000256" key="4">
    <source>
        <dbReference type="ARBA" id="ARBA00022598"/>
    </source>
</evidence>
<dbReference type="SUPFAM" id="SSF53244">
    <property type="entry name" value="MurD-like peptide ligases, peptide-binding domain"/>
    <property type="match status" value="1"/>
</dbReference>
<evidence type="ECO:0000256" key="6">
    <source>
        <dbReference type="ARBA" id="ARBA00022741"/>
    </source>
</evidence>